<dbReference type="InterPro" id="IPR011330">
    <property type="entry name" value="Glyco_hydro/deAcase_b/a-brl"/>
</dbReference>
<name>A0ABV7ESH0_9GAMM</name>
<evidence type="ECO:0000313" key="5">
    <source>
        <dbReference type="Proteomes" id="UP001595462"/>
    </source>
</evidence>
<dbReference type="GO" id="GO:0016787">
    <property type="term" value="F:hydrolase activity"/>
    <property type="evidence" value="ECO:0007669"/>
    <property type="project" value="UniProtKB-KW"/>
</dbReference>
<keyword evidence="4" id="KW-0378">Hydrolase</keyword>
<dbReference type="CDD" id="cd10918">
    <property type="entry name" value="CE4_NodB_like_5s_6s"/>
    <property type="match status" value="1"/>
</dbReference>
<keyword evidence="5" id="KW-1185">Reference proteome</keyword>
<evidence type="ECO:0000256" key="2">
    <source>
        <dbReference type="SAM" id="Coils"/>
    </source>
</evidence>
<comment type="caution">
    <text evidence="4">The sequence shown here is derived from an EMBL/GenBank/DDBJ whole genome shotgun (WGS) entry which is preliminary data.</text>
</comment>
<dbReference type="Gene3D" id="3.20.20.370">
    <property type="entry name" value="Glycoside hydrolase/deacetylase"/>
    <property type="match status" value="1"/>
</dbReference>
<keyword evidence="1" id="KW-0732">Signal</keyword>
<dbReference type="Proteomes" id="UP001595462">
    <property type="component" value="Unassembled WGS sequence"/>
</dbReference>
<dbReference type="EMBL" id="JBHRSS010000006">
    <property type="protein sequence ID" value="MFC3104891.1"/>
    <property type="molecule type" value="Genomic_DNA"/>
</dbReference>
<dbReference type="PROSITE" id="PS51677">
    <property type="entry name" value="NODB"/>
    <property type="match status" value="1"/>
</dbReference>
<dbReference type="EC" id="3.-.-.-" evidence="4"/>
<dbReference type="RefSeq" id="WP_380690453.1">
    <property type="nucleotide sequence ID" value="NZ_JBHRSS010000006.1"/>
</dbReference>
<feature type="coiled-coil region" evidence="2">
    <location>
        <begin position="122"/>
        <end position="149"/>
    </location>
</feature>
<dbReference type="PANTHER" id="PTHR34216:SF7">
    <property type="entry name" value="POLY-BETA-1,6-N-ACETYL-D-GLUCOSAMINE N-DEACETYLASE"/>
    <property type="match status" value="1"/>
</dbReference>
<feature type="domain" description="NodB homology" evidence="3">
    <location>
        <begin position="53"/>
        <end position="290"/>
    </location>
</feature>
<dbReference type="SUPFAM" id="SSF88713">
    <property type="entry name" value="Glycoside hydrolase/deacetylase"/>
    <property type="match status" value="1"/>
</dbReference>
<evidence type="ECO:0000313" key="4">
    <source>
        <dbReference type="EMBL" id="MFC3104891.1"/>
    </source>
</evidence>
<dbReference type="Pfam" id="PF01522">
    <property type="entry name" value="Polysacc_deac_1"/>
    <property type="match status" value="2"/>
</dbReference>
<gene>
    <name evidence="4" type="ORF">ACFOSU_13495</name>
</gene>
<protein>
    <submittedName>
        <fullName evidence="4">Polysaccharide deacetylase family protein</fullName>
        <ecNumber evidence="4">3.-.-.-</ecNumber>
    </submittedName>
</protein>
<dbReference type="PANTHER" id="PTHR34216">
    <property type="match status" value="1"/>
</dbReference>
<dbReference type="InterPro" id="IPR051398">
    <property type="entry name" value="Polysacch_Deacetylase"/>
</dbReference>
<evidence type="ECO:0000259" key="3">
    <source>
        <dbReference type="PROSITE" id="PS51677"/>
    </source>
</evidence>
<reference evidence="5" key="1">
    <citation type="journal article" date="2019" name="Int. J. Syst. Evol. Microbiol.">
        <title>The Global Catalogue of Microorganisms (GCM) 10K type strain sequencing project: providing services to taxonomists for standard genome sequencing and annotation.</title>
        <authorList>
            <consortium name="The Broad Institute Genomics Platform"/>
            <consortium name="The Broad Institute Genome Sequencing Center for Infectious Disease"/>
            <person name="Wu L."/>
            <person name="Ma J."/>
        </authorList>
    </citation>
    <scope>NUCLEOTIDE SEQUENCE [LARGE SCALE GENOMIC DNA]</scope>
    <source>
        <strain evidence="5">KCTC 52640</strain>
    </source>
</reference>
<proteinExistence type="predicted"/>
<dbReference type="InterPro" id="IPR002509">
    <property type="entry name" value="NODB_dom"/>
</dbReference>
<organism evidence="4 5">
    <name type="scientific">Salinisphaera aquimarina</name>
    <dbReference type="NCBI Taxonomy" id="2094031"/>
    <lineage>
        <taxon>Bacteria</taxon>
        <taxon>Pseudomonadati</taxon>
        <taxon>Pseudomonadota</taxon>
        <taxon>Gammaproteobacteria</taxon>
        <taxon>Salinisphaerales</taxon>
        <taxon>Salinisphaeraceae</taxon>
        <taxon>Salinisphaera</taxon>
    </lineage>
</organism>
<sequence>MAFTKKLAKKITPSGGFFGHGVADPMSAPAVSPDRITHVHPRDLDDFLARDDSNAPITFDDGYADNLTTALPILEKHDRSATVFVTTGFVCRSHPLLARLAAHVARHDDWTRPSVAAWTRGITDAAQTYERLREALKRLGAEALHERQQAIMADYDLQPADLTSDYLSLEQLQTLDAHPLIHIGAHTHSHPDLRFCSAAELTVELVDARRQLEAWLGHPVTTLAYPFGDTDTRVRQAAAKAGYQQAFVTEAPNWRTYVPAYGRLDLPRIDLSGEVRRMRRRERKRVAAGN</sequence>
<accession>A0ABV7ESH0</accession>
<evidence type="ECO:0000256" key="1">
    <source>
        <dbReference type="ARBA" id="ARBA00022729"/>
    </source>
</evidence>
<keyword evidence="2" id="KW-0175">Coiled coil</keyword>